<dbReference type="AlphaFoldDB" id="A0A165MY08"/>
<dbReference type="Proteomes" id="UP000076761">
    <property type="component" value="Unassembled WGS sequence"/>
</dbReference>
<organism evidence="2 3">
    <name type="scientific">Neolentinus lepideus HHB14362 ss-1</name>
    <dbReference type="NCBI Taxonomy" id="1314782"/>
    <lineage>
        <taxon>Eukaryota</taxon>
        <taxon>Fungi</taxon>
        <taxon>Dikarya</taxon>
        <taxon>Basidiomycota</taxon>
        <taxon>Agaricomycotina</taxon>
        <taxon>Agaricomycetes</taxon>
        <taxon>Gloeophyllales</taxon>
        <taxon>Gloeophyllaceae</taxon>
        <taxon>Neolentinus</taxon>
    </lineage>
</organism>
<feature type="region of interest" description="Disordered" evidence="1">
    <location>
        <begin position="146"/>
        <end position="200"/>
    </location>
</feature>
<accession>A0A165MY08</accession>
<evidence type="ECO:0000313" key="3">
    <source>
        <dbReference type="Proteomes" id="UP000076761"/>
    </source>
</evidence>
<name>A0A165MY08_9AGAM</name>
<sequence length="521" mass="57496">MNSFFSKDSIISGAKRPYRARGRKLKASTWKDLCEPLHAVPEEEEPCYQQTLPKTPSSCESGRPNQVIDTKPGERRASRPRPVGLTGAEAISLQGTIDLEYESPRPAPRPPLLSSDSEVSNSHSPDSFNLQFSDIGLVLNFPHPPKSPTPSLMSSCTSGSAKSVGVPTTPVTSDDEFCPSPAPVRPLVIPNKPVMRPDDENEWIDDSEWYAKQFEDILTLCSPLPVSLREPGSEKPRPESIVAPRRSSAIFSKDTGPSAQLDPTFPVRRRSAVKLPSRPPPAVPAVRRRSRASRDSRCPKNELTITIPCCPRPPPRMSVPADISESFSADGEQEFILSPETPSVYSQDTARSDCEFYAHRMASPARLDLDFQFSPMDLQLEIAATLEGVQRRAPDAAIPDTPVEQMYSPLSGVERALRSRWSSSTLSSITESQQPMSASSRMMRFNFVSRRGKTKDKLPSPKTIVERRSMDSVFDYMAESRTLGRRGSRSSKASDSAESCDSAGSNGLRRKPIPVEMFIRC</sequence>
<dbReference type="OrthoDB" id="2692698at2759"/>
<keyword evidence="3" id="KW-1185">Reference proteome</keyword>
<dbReference type="InParanoid" id="A0A165MY08"/>
<feature type="compositionally biased region" description="Low complexity" evidence="1">
    <location>
        <begin position="490"/>
        <end position="505"/>
    </location>
</feature>
<evidence type="ECO:0000313" key="2">
    <source>
        <dbReference type="EMBL" id="KZT18923.1"/>
    </source>
</evidence>
<protein>
    <submittedName>
        <fullName evidence="2">Uncharacterized protein</fullName>
    </submittedName>
</protein>
<dbReference type="EMBL" id="KV425656">
    <property type="protein sequence ID" value="KZT18923.1"/>
    <property type="molecule type" value="Genomic_DNA"/>
</dbReference>
<reference evidence="2 3" key="1">
    <citation type="journal article" date="2016" name="Mol. Biol. Evol.">
        <title>Comparative Genomics of Early-Diverging Mushroom-Forming Fungi Provides Insights into the Origins of Lignocellulose Decay Capabilities.</title>
        <authorList>
            <person name="Nagy L.G."/>
            <person name="Riley R."/>
            <person name="Tritt A."/>
            <person name="Adam C."/>
            <person name="Daum C."/>
            <person name="Floudas D."/>
            <person name="Sun H."/>
            <person name="Yadav J.S."/>
            <person name="Pangilinan J."/>
            <person name="Larsson K.H."/>
            <person name="Matsuura K."/>
            <person name="Barry K."/>
            <person name="Labutti K."/>
            <person name="Kuo R."/>
            <person name="Ohm R.A."/>
            <person name="Bhattacharya S.S."/>
            <person name="Shirouzu T."/>
            <person name="Yoshinaga Y."/>
            <person name="Martin F.M."/>
            <person name="Grigoriev I.V."/>
            <person name="Hibbett D.S."/>
        </authorList>
    </citation>
    <scope>NUCLEOTIDE SEQUENCE [LARGE SCALE GENOMIC DNA]</scope>
    <source>
        <strain evidence="2 3">HHB14362 ss-1</strain>
    </source>
</reference>
<feature type="region of interest" description="Disordered" evidence="1">
    <location>
        <begin position="42"/>
        <end position="124"/>
    </location>
</feature>
<feature type="compositionally biased region" description="Polar residues" evidence="1">
    <location>
        <begin position="149"/>
        <end position="161"/>
    </location>
</feature>
<feature type="compositionally biased region" description="Polar residues" evidence="1">
    <location>
        <begin position="48"/>
        <end position="68"/>
    </location>
</feature>
<feature type="region of interest" description="Disordered" evidence="1">
    <location>
        <begin position="479"/>
        <end position="509"/>
    </location>
</feature>
<evidence type="ECO:0000256" key="1">
    <source>
        <dbReference type="SAM" id="MobiDB-lite"/>
    </source>
</evidence>
<gene>
    <name evidence="2" type="ORF">NEOLEDRAFT_1142714</name>
</gene>
<proteinExistence type="predicted"/>
<feature type="region of interest" description="Disordered" evidence="1">
    <location>
        <begin position="228"/>
        <end position="298"/>
    </location>
</feature>